<evidence type="ECO:0000256" key="4">
    <source>
        <dbReference type="ARBA" id="ARBA00022989"/>
    </source>
</evidence>
<accession>A0A9W4HCG4</accession>
<name>A0A9W4HCG4_PENNA</name>
<feature type="transmembrane region" description="Helical" evidence="6">
    <location>
        <begin position="114"/>
        <end position="133"/>
    </location>
</feature>
<comment type="subcellular location">
    <subcellularLocation>
        <location evidence="1">Membrane</location>
        <topology evidence="1">Multi-pass membrane protein</topology>
    </subcellularLocation>
</comment>
<comment type="similarity">
    <text evidence="2">Belongs to the acetate uptake transporter (AceTr) (TC 2.A.96) family.</text>
</comment>
<gene>
    <name evidence="7" type="ORF">PNAL_LOCUS1361</name>
</gene>
<comment type="caution">
    <text evidence="7">The sequence shown here is derived from an EMBL/GenBank/DDBJ whole genome shotgun (WGS) entry which is preliminary data.</text>
</comment>
<evidence type="ECO:0000256" key="1">
    <source>
        <dbReference type="ARBA" id="ARBA00004141"/>
    </source>
</evidence>
<keyword evidence="4 6" id="KW-1133">Transmembrane helix</keyword>
<dbReference type="PANTHER" id="PTHR31123">
    <property type="entry name" value="ACCUMULATION OF DYADS PROTEIN 2-RELATED"/>
    <property type="match status" value="1"/>
</dbReference>
<evidence type="ECO:0000313" key="7">
    <source>
        <dbReference type="EMBL" id="CAG7982580.1"/>
    </source>
</evidence>
<evidence type="ECO:0000256" key="6">
    <source>
        <dbReference type="SAM" id="Phobius"/>
    </source>
</evidence>
<dbReference type="OrthoDB" id="3648309at2759"/>
<dbReference type="AlphaFoldDB" id="A0A9W4HCG4"/>
<dbReference type="InterPro" id="IPR051633">
    <property type="entry name" value="AceTr"/>
</dbReference>
<dbReference type="GO" id="GO:0015123">
    <property type="term" value="F:acetate transmembrane transporter activity"/>
    <property type="evidence" value="ECO:0007669"/>
    <property type="project" value="TreeGrafter"/>
</dbReference>
<dbReference type="Pfam" id="PF01184">
    <property type="entry name" value="Gpr1_Fun34_YaaH"/>
    <property type="match status" value="1"/>
</dbReference>
<organism evidence="7 8">
    <name type="scientific">Penicillium nalgiovense</name>
    <dbReference type="NCBI Taxonomy" id="60175"/>
    <lineage>
        <taxon>Eukaryota</taxon>
        <taxon>Fungi</taxon>
        <taxon>Dikarya</taxon>
        <taxon>Ascomycota</taxon>
        <taxon>Pezizomycotina</taxon>
        <taxon>Eurotiomycetes</taxon>
        <taxon>Eurotiomycetidae</taxon>
        <taxon>Eurotiales</taxon>
        <taxon>Aspergillaceae</taxon>
        <taxon>Penicillium</taxon>
    </lineage>
</organism>
<evidence type="ECO:0000256" key="5">
    <source>
        <dbReference type="ARBA" id="ARBA00023136"/>
    </source>
</evidence>
<evidence type="ECO:0000256" key="3">
    <source>
        <dbReference type="ARBA" id="ARBA00022692"/>
    </source>
</evidence>
<reference evidence="7" key="1">
    <citation type="submission" date="2021-07" db="EMBL/GenBank/DDBJ databases">
        <authorList>
            <person name="Branca A.L. A."/>
        </authorList>
    </citation>
    <scope>NUCLEOTIDE SEQUENCE</scope>
</reference>
<protein>
    <submittedName>
        <fullName evidence="7">Uncharacterized protein</fullName>
    </submittedName>
</protein>
<dbReference type="PANTHER" id="PTHR31123:SF1">
    <property type="entry name" value="ACCUMULATION OF DYADS PROTEIN 2-RELATED"/>
    <property type="match status" value="1"/>
</dbReference>
<evidence type="ECO:0000313" key="8">
    <source>
        <dbReference type="Proteomes" id="UP001153461"/>
    </source>
</evidence>
<keyword evidence="3 6" id="KW-0812">Transmembrane</keyword>
<keyword evidence="5 6" id="KW-0472">Membrane</keyword>
<dbReference type="InterPro" id="IPR000791">
    <property type="entry name" value="Gpr1/Fun34/SatP-like"/>
</dbReference>
<sequence>MLLMLRWASSASRRHVVSIFVLDMCCRATWIWPVCLSDREMAAGNTFGATALSSYSAFRSPCASPSLDSQSCQSLRTPTMGQLTFSMTRMGCFLCWSVFTFLRLTCTVKSTAVFFSLFISVDVAFLLLGIGHLRSDTQGMPNHQYSQLAVYLLPLLRFWRGILPWQVSRMTPTAFSSFLSFISRGLGNVGLPDARLLLLFSGYHYGRSLWQTILGTPETGGFGHNQ</sequence>
<proteinExistence type="inferred from homology"/>
<dbReference type="EMBL" id="CAJVNV010000036">
    <property type="protein sequence ID" value="CAG7982580.1"/>
    <property type="molecule type" value="Genomic_DNA"/>
</dbReference>
<evidence type="ECO:0000256" key="2">
    <source>
        <dbReference type="ARBA" id="ARBA00005587"/>
    </source>
</evidence>
<dbReference type="Proteomes" id="UP001153461">
    <property type="component" value="Unassembled WGS sequence"/>
</dbReference>
<dbReference type="GO" id="GO:0005886">
    <property type="term" value="C:plasma membrane"/>
    <property type="evidence" value="ECO:0007669"/>
    <property type="project" value="TreeGrafter"/>
</dbReference>